<keyword evidence="4" id="KW-1185">Reference proteome</keyword>
<evidence type="ECO:0000256" key="1">
    <source>
        <dbReference type="SAM" id="Coils"/>
    </source>
</evidence>
<dbReference type="EMBL" id="CAICTM010000901">
    <property type="protein sequence ID" value="CAB9518064.1"/>
    <property type="molecule type" value="Genomic_DNA"/>
</dbReference>
<proteinExistence type="predicted"/>
<feature type="compositionally biased region" description="Basic residues" evidence="2">
    <location>
        <begin position="172"/>
        <end position="182"/>
    </location>
</feature>
<comment type="caution">
    <text evidence="3">The sequence shown here is derived from an EMBL/GenBank/DDBJ whole genome shotgun (WGS) entry which is preliminary data.</text>
</comment>
<keyword evidence="1" id="KW-0175">Coiled coil</keyword>
<evidence type="ECO:0000313" key="3">
    <source>
        <dbReference type="EMBL" id="CAB9518064.1"/>
    </source>
</evidence>
<evidence type="ECO:0000256" key="2">
    <source>
        <dbReference type="SAM" id="MobiDB-lite"/>
    </source>
</evidence>
<gene>
    <name evidence="3" type="ORF">SEMRO_903_G218280.1</name>
</gene>
<evidence type="ECO:0000313" key="4">
    <source>
        <dbReference type="Proteomes" id="UP001153069"/>
    </source>
</evidence>
<reference evidence="3" key="1">
    <citation type="submission" date="2020-06" db="EMBL/GenBank/DDBJ databases">
        <authorList>
            <consortium name="Plant Systems Biology data submission"/>
        </authorList>
    </citation>
    <scope>NUCLEOTIDE SEQUENCE</scope>
    <source>
        <strain evidence="3">D6</strain>
    </source>
</reference>
<protein>
    <submittedName>
        <fullName evidence="3">Uncharacterized protein</fullName>
    </submittedName>
</protein>
<feature type="region of interest" description="Disordered" evidence="2">
    <location>
        <begin position="162"/>
        <end position="191"/>
    </location>
</feature>
<feature type="coiled-coil region" evidence="1">
    <location>
        <begin position="20"/>
        <end position="72"/>
    </location>
</feature>
<feature type="region of interest" description="Disordered" evidence="2">
    <location>
        <begin position="89"/>
        <end position="111"/>
    </location>
</feature>
<organism evidence="3 4">
    <name type="scientific">Seminavis robusta</name>
    <dbReference type="NCBI Taxonomy" id="568900"/>
    <lineage>
        <taxon>Eukaryota</taxon>
        <taxon>Sar</taxon>
        <taxon>Stramenopiles</taxon>
        <taxon>Ochrophyta</taxon>
        <taxon>Bacillariophyta</taxon>
        <taxon>Bacillariophyceae</taxon>
        <taxon>Bacillariophycidae</taxon>
        <taxon>Naviculales</taxon>
        <taxon>Naviculaceae</taxon>
        <taxon>Seminavis</taxon>
    </lineage>
</organism>
<dbReference type="OrthoDB" id="56570at2759"/>
<dbReference type="Proteomes" id="UP001153069">
    <property type="component" value="Unassembled WGS sequence"/>
</dbReference>
<sequence length="424" mass="48593">MEEDDNESNSSSSVDVAKTIAKVRKRRMLAEMRRERQEERKRQEEAEAEELAEELEIEKELQKQREEEMAIAAEHDRIREANMKATTLGQFDFDEDLEETPPPALLPRKRGLMPGTYGVPYHLSNTPPPWASDPFMGFPPVPSQGQKARPASAPTVPVAAAAVLPNDGSQNNKKKKQAKKPKKNPEEEEKKQQLIEAMLDHFSAEKKELITCQDEVDTRKESDNDTHSVAKWYTLFKGTANEQLLDLATFKSTQIRRLAKDCGVKRAGTMTLFDARKHIALSINMGTLYNDKLIANPHSSREEKKLQTWWRVANAVFHKKFVSRFCELNDNMKREHYEAAHGGNPIKSFWLEVSEFVNDTQNNPVLSIVLYSDPDVYKDGDLDERLYEWVTEEEPNLNDFSLQTYASCQQLMSDAMKAREECLK</sequence>
<accession>A0A9N8ED51</accession>
<dbReference type="AlphaFoldDB" id="A0A9N8ED51"/>
<name>A0A9N8ED51_9STRA</name>